<dbReference type="Proteomes" id="UP000092154">
    <property type="component" value="Unassembled WGS sequence"/>
</dbReference>
<name>A0A1B7NBQ4_9AGAM</name>
<sequence length="128" mass="14492">MMAVGNLPGSCAQSRVTPLFGSRNASHICLSHCRWLSAERAARHSVISRINGYQSRMVELTADILCAIRLRTLHKLVHALEERVFLLFFFSAVTGWRPLRHSWDALNQTVQEVVSRSMMCHGVRTSRS</sequence>
<organism evidence="1 2">
    <name type="scientific">Rhizopogon vinicolor AM-OR11-026</name>
    <dbReference type="NCBI Taxonomy" id="1314800"/>
    <lineage>
        <taxon>Eukaryota</taxon>
        <taxon>Fungi</taxon>
        <taxon>Dikarya</taxon>
        <taxon>Basidiomycota</taxon>
        <taxon>Agaricomycotina</taxon>
        <taxon>Agaricomycetes</taxon>
        <taxon>Agaricomycetidae</taxon>
        <taxon>Boletales</taxon>
        <taxon>Suillineae</taxon>
        <taxon>Rhizopogonaceae</taxon>
        <taxon>Rhizopogon</taxon>
    </lineage>
</organism>
<accession>A0A1B7NBQ4</accession>
<evidence type="ECO:0000313" key="1">
    <source>
        <dbReference type="EMBL" id="OAX42224.1"/>
    </source>
</evidence>
<proteinExistence type="predicted"/>
<evidence type="ECO:0000313" key="2">
    <source>
        <dbReference type="Proteomes" id="UP000092154"/>
    </source>
</evidence>
<keyword evidence="2" id="KW-1185">Reference proteome</keyword>
<dbReference type="InParanoid" id="A0A1B7NBQ4"/>
<dbReference type="AlphaFoldDB" id="A0A1B7NBQ4"/>
<reference evidence="1 2" key="1">
    <citation type="submission" date="2016-06" db="EMBL/GenBank/DDBJ databases">
        <title>Comparative genomics of the ectomycorrhizal sister species Rhizopogon vinicolor and Rhizopogon vesiculosus (Basidiomycota: Boletales) reveals a divergence of the mating type B locus.</title>
        <authorList>
            <consortium name="DOE Joint Genome Institute"/>
            <person name="Mujic A.B."/>
            <person name="Kuo A."/>
            <person name="Tritt A."/>
            <person name="Lipzen A."/>
            <person name="Chen C."/>
            <person name="Johnson J."/>
            <person name="Sharma A."/>
            <person name="Barry K."/>
            <person name="Grigoriev I.V."/>
            <person name="Spatafora J.W."/>
        </authorList>
    </citation>
    <scope>NUCLEOTIDE SEQUENCE [LARGE SCALE GENOMIC DNA]</scope>
    <source>
        <strain evidence="1 2">AM-OR11-026</strain>
    </source>
</reference>
<protein>
    <submittedName>
        <fullName evidence="1">Uncharacterized protein</fullName>
    </submittedName>
</protein>
<gene>
    <name evidence="1" type="ORF">K503DRAFT_388446</name>
</gene>
<dbReference type="EMBL" id="KV448161">
    <property type="protein sequence ID" value="OAX42224.1"/>
    <property type="molecule type" value="Genomic_DNA"/>
</dbReference>